<organism evidence="1 2">
    <name type="scientific">Coniophora puteana (strain RWD-64-598)</name>
    <name type="common">Brown rot fungus</name>
    <dbReference type="NCBI Taxonomy" id="741705"/>
    <lineage>
        <taxon>Eukaryota</taxon>
        <taxon>Fungi</taxon>
        <taxon>Dikarya</taxon>
        <taxon>Basidiomycota</taxon>
        <taxon>Agaricomycotina</taxon>
        <taxon>Agaricomycetes</taxon>
        <taxon>Agaricomycetidae</taxon>
        <taxon>Boletales</taxon>
        <taxon>Coniophorineae</taxon>
        <taxon>Coniophoraceae</taxon>
        <taxon>Coniophora</taxon>
    </lineage>
</organism>
<evidence type="ECO:0000313" key="2">
    <source>
        <dbReference type="Proteomes" id="UP000053558"/>
    </source>
</evidence>
<dbReference type="GeneID" id="19205383"/>
<sequence>MQNVPASDMSITSRLSMLRAQGRAWEALSWSTPEPVVLPTPPGVTMWRLVGDVFCIAGPGFIQCIRLPSSIKRIAQQEWRIYHSCGESGLNWDFCYDPSQDLLVLFEGFRPSGDQESYLAFKTHVLTLSTGSPHPAATSPVLLYAPEFRYRTLHVRLTLQVCDRHFAMLMEDTNHKEQPKFAVWNWMSGLKEVEIVHSFSYIFKSFSLLPDDLLLVGVDRYMQDTPGKPNEAYISVYDLDRATHTGPYTLDNEDDHSYICKLDFDSEFAGDNMFISSTPLFADKHTTGLGNVECASPFTLAPEAQLIVINLNIEAPLATRVFLPVSVIMQYVSSARKSGALGVVIPWSDWGLSPRVFVTSFRTRVWGRGRAWHRYSTRGLRIATVLDHNLSDEEWTRGELYELVAIMDINPMTHATCSGLGKDWTRPQPESEQWEGSFRVAWRKEVGFNRRWTSCLLGDDLIVLVSEDWFEGPLFAVMALEDPGEEPTSAA</sequence>
<dbReference type="OrthoDB" id="3270827at2759"/>
<name>A0A5M3MM16_CONPW</name>
<dbReference type="Proteomes" id="UP000053558">
    <property type="component" value="Unassembled WGS sequence"/>
</dbReference>
<comment type="caution">
    <text evidence="1">The sequence shown here is derived from an EMBL/GenBank/DDBJ whole genome shotgun (WGS) entry which is preliminary data.</text>
</comment>
<evidence type="ECO:0008006" key="3">
    <source>
        <dbReference type="Google" id="ProtNLM"/>
    </source>
</evidence>
<dbReference type="KEGG" id="cput:CONPUDRAFT_165750"/>
<dbReference type="RefSeq" id="XP_007769172.1">
    <property type="nucleotide sequence ID" value="XM_007770982.1"/>
</dbReference>
<evidence type="ECO:0000313" key="1">
    <source>
        <dbReference type="EMBL" id="EIW80153.1"/>
    </source>
</evidence>
<keyword evidence="2" id="KW-1185">Reference proteome</keyword>
<proteinExistence type="predicted"/>
<accession>A0A5M3MM16</accession>
<dbReference type="EMBL" id="JH711579">
    <property type="protein sequence ID" value="EIW80153.1"/>
    <property type="molecule type" value="Genomic_DNA"/>
</dbReference>
<gene>
    <name evidence="1" type="ORF">CONPUDRAFT_165750</name>
</gene>
<protein>
    <recommendedName>
        <fullName evidence="3">F-box domain-containing protein</fullName>
    </recommendedName>
</protein>
<reference evidence="2" key="1">
    <citation type="journal article" date="2012" name="Science">
        <title>The Paleozoic origin of enzymatic lignin decomposition reconstructed from 31 fungal genomes.</title>
        <authorList>
            <person name="Floudas D."/>
            <person name="Binder M."/>
            <person name="Riley R."/>
            <person name="Barry K."/>
            <person name="Blanchette R.A."/>
            <person name="Henrissat B."/>
            <person name="Martinez A.T."/>
            <person name="Otillar R."/>
            <person name="Spatafora J.W."/>
            <person name="Yadav J.S."/>
            <person name="Aerts A."/>
            <person name="Benoit I."/>
            <person name="Boyd A."/>
            <person name="Carlson A."/>
            <person name="Copeland A."/>
            <person name="Coutinho P.M."/>
            <person name="de Vries R.P."/>
            <person name="Ferreira P."/>
            <person name="Findley K."/>
            <person name="Foster B."/>
            <person name="Gaskell J."/>
            <person name="Glotzer D."/>
            <person name="Gorecki P."/>
            <person name="Heitman J."/>
            <person name="Hesse C."/>
            <person name="Hori C."/>
            <person name="Igarashi K."/>
            <person name="Jurgens J.A."/>
            <person name="Kallen N."/>
            <person name="Kersten P."/>
            <person name="Kohler A."/>
            <person name="Kuees U."/>
            <person name="Kumar T.K.A."/>
            <person name="Kuo A."/>
            <person name="LaButti K."/>
            <person name="Larrondo L.F."/>
            <person name="Lindquist E."/>
            <person name="Ling A."/>
            <person name="Lombard V."/>
            <person name="Lucas S."/>
            <person name="Lundell T."/>
            <person name="Martin R."/>
            <person name="McLaughlin D.J."/>
            <person name="Morgenstern I."/>
            <person name="Morin E."/>
            <person name="Murat C."/>
            <person name="Nagy L.G."/>
            <person name="Nolan M."/>
            <person name="Ohm R.A."/>
            <person name="Patyshakuliyeva A."/>
            <person name="Rokas A."/>
            <person name="Ruiz-Duenas F.J."/>
            <person name="Sabat G."/>
            <person name="Salamov A."/>
            <person name="Samejima M."/>
            <person name="Schmutz J."/>
            <person name="Slot J.C."/>
            <person name="St John F."/>
            <person name="Stenlid J."/>
            <person name="Sun H."/>
            <person name="Sun S."/>
            <person name="Syed K."/>
            <person name="Tsang A."/>
            <person name="Wiebenga A."/>
            <person name="Young D."/>
            <person name="Pisabarro A."/>
            <person name="Eastwood D.C."/>
            <person name="Martin F."/>
            <person name="Cullen D."/>
            <person name="Grigoriev I.V."/>
            <person name="Hibbett D.S."/>
        </authorList>
    </citation>
    <scope>NUCLEOTIDE SEQUENCE [LARGE SCALE GENOMIC DNA]</scope>
    <source>
        <strain evidence="2">RWD-64-598 SS2</strain>
    </source>
</reference>
<dbReference type="AlphaFoldDB" id="A0A5M3MM16"/>